<dbReference type="EMBL" id="BRYB01002236">
    <property type="protein sequence ID" value="GMI41722.1"/>
    <property type="molecule type" value="Genomic_DNA"/>
</dbReference>
<dbReference type="PANTHER" id="PTHR18867">
    <property type="entry name" value="RAD50"/>
    <property type="match status" value="1"/>
</dbReference>
<feature type="non-terminal residue" evidence="3">
    <location>
        <position position="258"/>
    </location>
</feature>
<evidence type="ECO:0000313" key="4">
    <source>
        <dbReference type="Proteomes" id="UP001165060"/>
    </source>
</evidence>
<evidence type="ECO:0008006" key="5">
    <source>
        <dbReference type="Google" id="ProtNLM"/>
    </source>
</evidence>
<feature type="coiled-coil region" evidence="1">
    <location>
        <begin position="217"/>
        <end position="244"/>
    </location>
</feature>
<gene>
    <name evidence="3" type="ORF">TeGR_g2326</name>
</gene>
<keyword evidence="4" id="KW-1185">Reference proteome</keyword>
<proteinExistence type="predicted"/>
<dbReference type="PANTHER" id="PTHR18867:SF12">
    <property type="entry name" value="DNA REPAIR PROTEIN RAD50"/>
    <property type="match status" value="1"/>
</dbReference>
<dbReference type="Gene3D" id="1.10.287.2610">
    <property type="match status" value="1"/>
</dbReference>
<feature type="non-terminal residue" evidence="3">
    <location>
        <position position="1"/>
    </location>
</feature>
<evidence type="ECO:0000256" key="2">
    <source>
        <dbReference type="SAM" id="MobiDB-lite"/>
    </source>
</evidence>
<comment type="caution">
    <text evidence="3">The sequence shown here is derived from an EMBL/GenBank/DDBJ whole genome shotgun (WGS) entry which is preliminary data.</text>
</comment>
<evidence type="ECO:0000313" key="3">
    <source>
        <dbReference type="EMBL" id="GMI41722.1"/>
    </source>
</evidence>
<reference evidence="3 4" key="1">
    <citation type="journal article" date="2023" name="Commun. Biol.">
        <title>Genome analysis of Parmales, the sister group of diatoms, reveals the evolutionary specialization of diatoms from phago-mixotrophs to photoautotrophs.</title>
        <authorList>
            <person name="Ban H."/>
            <person name="Sato S."/>
            <person name="Yoshikawa S."/>
            <person name="Yamada K."/>
            <person name="Nakamura Y."/>
            <person name="Ichinomiya M."/>
            <person name="Sato N."/>
            <person name="Blanc-Mathieu R."/>
            <person name="Endo H."/>
            <person name="Kuwata A."/>
            <person name="Ogata H."/>
        </authorList>
    </citation>
    <scope>NUCLEOTIDE SEQUENCE [LARGE SCALE GENOMIC DNA]</scope>
</reference>
<evidence type="ECO:0000256" key="1">
    <source>
        <dbReference type="SAM" id="Coils"/>
    </source>
</evidence>
<protein>
    <recommendedName>
        <fullName evidence="5">Myosin heavy chain</fullName>
    </recommendedName>
</protein>
<feature type="compositionally biased region" description="Basic and acidic residues" evidence="2">
    <location>
        <begin position="83"/>
        <end position="95"/>
    </location>
</feature>
<sequence length="258" mass="28678">YAKALDAISKSRKDYAGKVKDVKADLAGLAAHLKGAEGVQRDLDTANEMLERINGKNEGYEEQKQGLIKESKELADKMADLEEMRDRETEHETKLSKARAIAESQRGMLEKELPGSDKDLKAMLQEFDSAVDDTEGGYEQLVTKYESMKAAMEKLQEKRIEQCSNRGSLTAAKEANDMVLVQRNSLLDSIIKEHKMKLPAGVSDASGLSSAQFGQVMTTLENKKRELEDAVRDAKKAFTKEDDKAQLAIGELHAKKKQ</sequence>
<dbReference type="Proteomes" id="UP001165060">
    <property type="component" value="Unassembled WGS sequence"/>
</dbReference>
<accession>A0ABQ6N7J4</accession>
<feature type="region of interest" description="Disordered" evidence="2">
    <location>
        <begin position="83"/>
        <end position="102"/>
    </location>
</feature>
<name>A0ABQ6N7J4_9STRA</name>
<organism evidence="3 4">
    <name type="scientific">Tetraparma gracilis</name>
    <dbReference type="NCBI Taxonomy" id="2962635"/>
    <lineage>
        <taxon>Eukaryota</taxon>
        <taxon>Sar</taxon>
        <taxon>Stramenopiles</taxon>
        <taxon>Ochrophyta</taxon>
        <taxon>Bolidophyceae</taxon>
        <taxon>Parmales</taxon>
        <taxon>Triparmaceae</taxon>
        <taxon>Tetraparma</taxon>
    </lineage>
</organism>
<keyword evidence="1" id="KW-0175">Coiled coil</keyword>